<dbReference type="GO" id="GO:0008233">
    <property type="term" value="F:peptidase activity"/>
    <property type="evidence" value="ECO:0007669"/>
    <property type="project" value="UniProtKB-KW"/>
</dbReference>
<dbReference type="GO" id="GO:0106300">
    <property type="term" value="P:protein-DNA covalent cross-linking repair"/>
    <property type="evidence" value="ECO:0007669"/>
    <property type="project" value="InterPro"/>
</dbReference>
<dbReference type="OrthoDB" id="9782620at2"/>
<dbReference type="AlphaFoldDB" id="A0A6H9WP34"/>
<comment type="similarity">
    <text evidence="1 8">Belongs to the SOS response-associated peptidase family.</text>
</comment>
<dbReference type="EC" id="3.4.-.-" evidence="8"/>
<evidence type="ECO:0000313" key="9">
    <source>
        <dbReference type="EMBL" id="KAB1646869.1"/>
    </source>
</evidence>
<evidence type="ECO:0000256" key="4">
    <source>
        <dbReference type="ARBA" id="ARBA00022801"/>
    </source>
</evidence>
<evidence type="ECO:0000256" key="3">
    <source>
        <dbReference type="ARBA" id="ARBA00022763"/>
    </source>
</evidence>
<evidence type="ECO:0000256" key="1">
    <source>
        <dbReference type="ARBA" id="ARBA00008136"/>
    </source>
</evidence>
<reference evidence="9 10" key="1">
    <citation type="submission" date="2019-09" db="EMBL/GenBank/DDBJ databases">
        <title>Phylogeny of genus Pseudoclavibacter and closely related genus.</title>
        <authorList>
            <person name="Li Y."/>
        </authorList>
    </citation>
    <scope>NUCLEOTIDE SEQUENCE [LARGE SCALE GENOMIC DNA]</scope>
    <source>
        <strain evidence="9 10">EGI 60007</strain>
    </source>
</reference>
<name>A0A6H9WP34_9MICO</name>
<dbReference type="GO" id="GO:0016829">
    <property type="term" value="F:lyase activity"/>
    <property type="evidence" value="ECO:0007669"/>
    <property type="project" value="UniProtKB-KW"/>
</dbReference>
<sequence>MCGRFVVARASADLIADYGIDEAGEDLPPPSWNIAPTTSIPIIVDSAGRASTSADEGAAGEAGTPAARVRRLAAAKWGLVPPWANDASVGIRAFNARSETAAAKPTFRTAVARRRAVVPASGYYEWHTGPDKVKQPHFIFRRDGDLLMAALYEWWRDPAATADSAEAPWLLSASILTREATGELANVHHRMPVFLDRERMDEWLDPAVTGDNGLVAAIAEHGAEVAARTTLYPVDRAVGDVRSNGPHLLAPLVSEG</sequence>
<dbReference type="RefSeq" id="WP_158030035.1">
    <property type="nucleotide sequence ID" value="NZ_BMHG01000002.1"/>
</dbReference>
<comment type="caution">
    <text evidence="9">The sequence shown here is derived from an EMBL/GenBank/DDBJ whole genome shotgun (WGS) entry which is preliminary data.</text>
</comment>
<keyword evidence="10" id="KW-1185">Reference proteome</keyword>
<evidence type="ECO:0000256" key="2">
    <source>
        <dbReference type="ARBA" id="ARBA00022670"/>
    </source>
</evidence>
<keyword evidence="3" id="KW-0227">DNA damage</keyword>
<accession>A0A6H9WP34</accession>
<dbReference type="GO" id="GO:0006508">
    <property type="term" value="P:proteolysis"/>
    <property type="evidence" value="ECO:0007669"/>
    <property type="project" value="UniProtKB-KW"/>
</dbReference>
<evidence type="ECO:0000256" key="7">
    <source>
        <dbReference type="ARBA" id="ARBA00023239"/>
    </source>
</evidence>
<dbReference type="PANTHER" id="PTHR13604">
    <property type="entry name" value="DC12-RELATED"/>
    <property type="match status" value="1"/>
</dbReference>
<gene>
    <name evidence="9" type="ORF">F8O04_14165</name>
</gene>
<keyword evidence="7" id="KW-0456">Lyase</keyword>
<proteinExistence type="inferred from homology"/>
<dbReference type="EMBL" id="WBJY01000004">
    <property type="protein sequence ID" value="KAB1646869.1"/>
    <property type="molecule type" value="Genomic_DNA"/>
</dbReference>
<dbReference type="InterPro" id="IPR036590">
    <property type="entry name" value="SRAP-like"/>
</dbReference>
<evidence type="ECO:0000313" key="10">
    <source>
        <dbReference type="Proteomes" id="UP000431744"/>
    </source>
</evidence>
<evidence type="ECO:0000256" key="5">
    <source>
        <dbReference type="ARBA" id="ARBA00023124"/>
    </source>
</evidence>
<organism evidence="9 10">
    <name type="scientific">Pseudoclavibacter endophyticus</name>
    <dbReference type="NCBI Taxonomy" id="1778590"/>
    <lineage>
        <taxon>Bacteria</taxon>
        <taxon>Bacillati</taxon>
        <taxon>Actinomycetota</taxon>
        <taxon>Actinomycetes</taxon>
        <taxon>Micrococcales</taxon>
        <taxon>Microbacteriaceae</taxon>
        <taxon>Pseudoclavibacter</taxon>
    </lineage>
</organism>
<keyword evidence="2 8" id="KW-0645">Protease</keyword>
<dbReference type="Gene3D" id="3.90.1680.10">
    <property type="entry name" value="SOS response associated peptidase-like"/>
    <property type="match status" value="1"/>
</dbReference>
<keyword evidence="4 8" id="KW-0378">Hydrolase</keyword>
<dbReference type="PANTHER" id="PTHR13604:SF0">
    <property type="entry name" value="ABASIC SITE PROCESSING PROTEIN HMCES"/>
    <property type="match status" value="1"/>
</dbReference>
<dbReference type="SUPFAM" id="SSF143081">
    <property type="entry name" value="BB1717-like"/>
    <property type="match status" value="1"/>
</dbReference>
<dbReference type="Pfam" id="PF02586">
    <property type="entry name" value="SRAP"/>
    <property type="match status" value="1"/>
</dbReference>
<dbReference type="Proteomes" id="UP000431744">
    <property type="component" value="Unassembled WGS sequence"/>
</dbReference>
<evidence type="ECO:0000256" key="6">
    <source>
        <dbReference type="ARBA" id="ARBA00023125"/>
    </source>
</evidence>
<keyword evidence="5" id="KW-0190">Covalent protein-DNA linkage</keyword>
<keyword evidence="6" id="KW-0238">DNA-binding</keyword>
<dbReference type="InterPro" id="IPR003738">
    <property type="entry name" value="SRAP"/>
</dbReference>
<protein>
    <recommendedName>
        <fullName evidence="8">Abasic site processing protein</fullName>
        <ecNumber evidence="8">3.4.-.-</ecNumber>
    </recommendedName>
</protein>
<evidence type="ECO:0000256" key="8">
    <source>
        <dbReference type="RuleBase" id="RU364100"/>
    </source>
</evidence>
<dbReference type="GO" id="GO:0003697">
    <property type="term" value="F:single-stranded DNA binding"/>
    <property type="evidence" value="ECO:0007669"/>
    <property type="project" value="InterPro"/>
</dbReference>